<feature type="compositionally biased region" description="Low complexity" evidence="1">
    <location>
        <begin position="82"/>
        <end position="96"/>
    </location>
</feature>
<feature type="compositionally biased region" description="Basic and acidic residues" evidence="1">
    <location>
        <begin position="1"/>
        <end position="11"/>
    </location>
</feature>
<feature type="region of interest" description="Disordered" evidence="1">
    <location>
        <begin position="1"/>
        <end position="295"/>
    </location>
</feature>
<reference evidence="2" key="1">
    <citation type="journal article" date="2015" name="Nature">
        <title>Complex archaea that bridge the gap between prokaryotes and eukaryotes.</title>
        <authorList>
            <person name="Spang A."/>
            <person name="Saw J.H."/>
            <person name="Jorgensen S.L."/>
            <person name="Zaremba-Niedzwiedzka K."/>
            <person name="Martijn J."/>
            <person name="Lind A.E."/>
            <person name="van Eijk R."/>
            <person name="Schleper C."/>
            <person name="Guy L."/>
            <person name="Ettema T.J."/>
        </authorList>
    </citation>
    <scope>NUCLEOTIDE SEQUENCE</scope>
</reference>
<feature type="compositionally biased region" description="Basic and acidic residues" evidence="1">
    <location>
        <begin position="212"/>
        <end position="233"/>
    </location>
</feature>
<feature type="compositionally biased region" description="Acidic residues" evidence="1">
    <location>
        <begin position="128"/>
        <end position="179"/>
    </location>
</feature>
<gene>
    <name evidence="2" type="ORF">LCGC14_0575820</name>
</gene>
<accession>A0A0F9RMX2</accession>
<feature type="compositionally biased region" description="Acidic residues" evidence="1">
    <location>
        <begin position="47"/>
        <end position="61"/>
    </location>
</feature>
<evidence type="ECO:0000256" key="1">
    <source>
        <dbReference type="SAM" id="MobiDB-lite"/>
    </source>
</evidence>
<name>A0A0F9RMX2_9ZZZZ</name>
<dbReference type="AlphaFoldDB" id="A0A0F9RMX2"/>
<proteinExistence type="predicted"/>
<comment type="caution">
    <text evidence="2">The sequence shown here is derived from an EMBL/GenBank/DDBJ whole genome shotgun (WGS) entry which is preliminary data.</text>
</comment>
<evidence type="ECO:0000313" key="2">
    <source>
        <dbReference type="EMBL" id="KKN56104.1"/>
    </source>
</evidence>
<sequence length="575" mass="63955">MRNRFDRDNRRSRPARRAAVPRMHRGREACDAPGGRGMGRRPRFSREEEEDNMGYDDEPEADLPRGRRSRTRGRATDAIDTAAAERPMRRPAAQHPAARHPSERRALRDRDSLRGRRGMGRRPRFSREEEEDNMGYDDEPMGYEDDDRGFEDELGLEDEPLMDLDLDAILEVDEDEISEEGGCPAGCVPEEDDDKKSDDDDKSDKDDDEKSDDDKSDKDDKKDDDDKGGKSDKSDDDDDKSDKKDDDDKKEDKKEAAVAEKDATTVEPTEATTDEPAVEATTKPATEKPAEPGIDQAKWAPLFSKADVEKLDRSAELLLAPFLNQPDPSYVVMANGRPVGEIRMSDLDKVDPEDRYAMFTAEAFPKGIMKAAEQLGAANILDDLNLRYYASLVTQKQADSAAKTSVQADLEEAFQTRAAALKQDFINNVLLAVEASNKNVFLDNALRDAIRVNFRGAGLPDAVVVDLFEDAMQKSGAAYFTAMVEKADEWLGFEKEALAQIEATIRSAGYQHPADRGLAIEADVAGPPVQHSLPRTMAPAPQQREAAQQQDEWEASEAAVADVMRNAGTIMRGRR</sequence>
<feature type="compositionally biased region" description="Basic and acidic residues" evidence="1">
    <location>
        <begin position="194"/>
        <end position="205"/>
    </location>
</feature>
<feature type="compositionally biased region" description="Basic residues" evidence="1">
    <location>
        <begin position="115"/>
        <end position="124"/>
    </location>
</feature>
<dbReference type="EMBL" id="LAZR01000858">
    <property type="protein sequence ID" value="KKN56104.1"/>
    <property type="molecule type" value="Genomic_DNA"/>
</dbReference>
<organism evidence="2">
    <name type="scientific">marine sediment metagenome</name>
    <dbReference type="NCBI Taxonomy" id="412755"/>
    <lineage>
        <taxon>unclassified sequences</taxon>
        <taxon>metagenomes</taxon>
        <taxon>ecological metagenomes</taxon>
    </lineage>
</organism>
<protein>
    <submittedName>
        <fullName evidence="2">Uncharacterized protein</fullName>
    </submittedName>
</protein>
<feature type="compositionally biased region" description="Basic and acidic residues" evidence="1">
    <location>
        <begin position="100"/>
        <end position="114"/>
    </location>
</feature>
<feature type="compositionally biased region" description="Basic and acidic residues" evidence="1">
    <location>
        <begin position="240"/>
        <end position="264"/>
    </location>
</feature>